<dbReference type="HOGENOM" id="CLU_010790_2_1_1"/>
<dbReference type="Proteomes" id="UP000008064">
    <property type="component" value="Unassembled WGS sequence"/>
</dbReference>
<dbReference type="KEGG" id="sla:SERLADRAFT_432848"/>
<feature type="domain" description="F-box" evidence="2">
    <location>
        <begin position="25"/>
        <end position="75"/>
    </location>
</feature>
<name>F8NFB1_SERL9</name>
<dbReference type="EMBL" id="GL945428">
    <property type="protein sequence ID" value="EGO31194.1"/>
    <property type="molecule type" value="Genomic_DNA"/>
</dbReference>
<organism>
    <name type="scientific">Serpula lacrymans var. lacrymans (strain S7.9)</name>
    <name type="common">Dry rot fungus</name>
    <dbReference type="NCBI Taxonomy" id="578457"/>
    <lineage>
        <taxon>Eukaryota</taxon>
        <taxon>Fungi</taxon>
        <taxon>Dikarya</taxon>
        <taxon>Basidiomycota</taxon>
        <taxon>Agaricomycotina</taxon>
        <taxon>Agaricomycetes</taxon>
        <taxon>Agaricomycetidae</taxon>
        <taxon>Boletales</taxon>
        <taxon>Coniophorineae</taxon>
        <taxon>Serpulaceae</taxon>
        <taxon>Serpula</taxon>
    </lineage>
</organism>
<gene>
    <name evidence="3" type="ORF">SERLADRAFT_432848</name>
</gene>
<sequence length="658" mass="77061">MAPAMKKAKPSSAAREKDDDAHTKKPWITDMPLDVLFEIFKHLPALALLYLTWTSKDFRALLLSRSRTRRIWQDALAEVKYLPSTPQYMSEPAYTHLAFISTCHICHRTSCHSILWHFRVRMCEECIPSKFFHGKLESLFSGRLSQLAKEHGRKLLPLGRLTPFPEDSHEFYYLPDVAHLQEQFNALPQKDGEIFDDFLHQRLQLTSNIYEHAMQCSRWMQQVEKAREENRRKLISTREAAIIERLTKAGWGEELGHITPFNSRKFLLLPEVNKPEELDNMEWENILPALVKCMECYKRCRIENLQRPAFRTRFDSLNTSIEDASRATTTKLDFYPRPVDICHLPEVRRLLDVEYDTKINYKYLKKELKSIAPGLVGKWYKDVLQNFEDHLRSDIKVDNDVKVLELAAMRFTCRMCSITLEYPMVLVHKCLYGRSGCHNIVDTMHKEERKDDLQGVYSTSARAFYGTYPWSCQPIKPVMWGDRIKNLFKACDQDPGRATAVDMDRRDARVTCNQCFSSRGRVVMTWRAALDHCISEHRTPNSSSIKWSLITGREERQARAIEESYMEPRIRKYEQQQNWACLICSRVGTKRDMITHVVRHNILANDAEEGKHYHRKIDSPPIRVESVMVFFKGITKYDLDSRDVDWLVQGRADYYDSD</sequence>
<protein>
    <recommendedName>
        <fullName evidence="2">F-box domain-containing protein</fullName>
    </recommendedName>
</protein>
<feature type="compositionally biased region" description="Low complexity" evidence="1">
    <location>
        <begin position="1"/>
        <end position="13"/>
    </location>
</feature>
<dbReference type="PROSITE" id="PS50181">
    <property type="entry name" value="FBOX"/>
    <property type="match status" value="1"/>
</dbReference>
<dbReference type="AlphaFoldDB" id="F8NFB1"/>
<evidence type="ECO:0000259" key="2">
    <source>
        <dbReference type="PROSITE" id="PS50181"/>
    </source>
</evidence>
<accession>F8NFB1</accession>
<evidence type="ECO:0000256" key="1">
    <source>
        <dbReference type="SAM" id="MobiDB-lite"/>
    </source>
</evidence>
<dbReference type="InterPro" id="IPR001810">
    <property type="entry name" value="F-box_dom"/>
</dbReference>
<proteinExistence type="predicted"/>
<feature type="region of interest" description="Disordered" evidence="1">
    <location>
        <begin position="1"/>
        <end position="21"/>
    </location>
</feature>
<dbReference type="SUPFAM" id="SSF81383">
    <property type="entry name" value="F-box domain"/>
    <property type="match status" value="1"/>
</dbReference>
<dbReference type="OrthoDB" id="2322499at2759"/>
<dbReference type="GeneID" id="18814067"/>
<dbReference type="RefSeq" id="XP_007313078.1">
    <property type="nucleotide sequence ID" value="XM_007313016.1"/>
</dbReference>
<reference evidence="3" key="1">
    <citation type="submission" date="2011-04" db="EMBL/GenBank/DDBJ databases">
        <title>Evolution of plant cell wall degrading machinery underlies the functional diversity of forest fungi.</title>
        <authorList>
            <consortium name="US DOE Joint Genome Institute (JGI-PGF)"/>
            <person name="Eastwood D.C."/>
            <person name="Floudas D."/>
            <person name="Binder M."/>
            <person name="Majcherczyk A."/>
            <person name="Schneider P."/>
            <person name="Aerts A."/>
            <person name="Asiegbu F.O."/>
            <person name="Baker S.E."/>
            <person name="Barry K."/>
            <person name="Bendiksby M."/>
            <person name="Blumentritt M."/>
            <person name="Coutinho P.M."/>
            <person name="Cullen D."/>
            <person name="Cullen D."/>
            <person name="Gathman A."/>
            <person name="Goodell B."/>
            <person name="Henrissat B."/>
            <person name="Ihrmark K."/>
            <person name="Kauserud H."/>
            <person name="Kohler A."/>
            <person name="LaButti K."/>
            <person name="Lapidus A."/>
            <person name="Lavin J.L."/>
            <person name="Lee Y.-H."/>
            <person name="Lindquist E."/>
            <person name="Lilly W."/>
            <person name="Lucas S."/>
            <person name="Morin E."/>
            <person name="Murat C."/>
            <person name="Oguiza J.A."/>
            <person name="Park J."/>
            <person name="Pisabarro A.G."/>
            <person name="Riley R."/>
            <person name="Rosling A."/>
            <person name="Salamov A."/>
            <person name="Schmidt O."/>
            <person name="Schmutz J."/>
            <person name="Skrede I."/>
            <person name="Stenlid J."/>
            <person name="Wiebenga A."/>
            <person name="Xie X."/>
            <person name="Kues U."/>
            <person name="Hibbett D.S."/>
            <person name="Hoffmeister D."/>
            <person name="Hogberg N."/>
            <person name="Martin F."/>
            <person name="Grigoriev I.V."/>
            <person name="Watkinson S.C."/>
        </authorList>
    </citation>
    <scope>NUCLEOTIDE SEQUENCE</scope>
    <source>
        <strain evidence="3">S7.9</strain>
    </source>
</reference>
<dbReference type="InterPro" id="IPR036047">
    <property type="entry name" value="F-box-like_dom_sf"/>
</dbReference>
<evidence type="ECO:0000313" key="3">
    <source>
        <dbReference type="EMBL" id="EGO31194.1"/>
    </source>
</evidence>